<evidence type="ECO:0000313" key="2">
    <source>
        <dbReference type="EMBL" id="MBA8829696.1"/>
    </source>
</evidence>
<dbReference type="RefSeq" id="WP_182485120.1">
    <property type="nucleotide sequence ID" value="NZ_JACGWU010000006.1"/>
</dbReference>
<feature type="transmembrane region" description="Helical" evidence="1">
    <location>
        <begin position="27"/>
        <end position="46"/>
    </location>
</feature>
<keyword evidence="1" id="KW-1133">Transmembrane helix</keyword>
<sequence>MSDQSSTESGITTANVTVQRSPRYLRFFFVGISIGVIVALILTFSFPADPQFTQTQVFGFLVIFTGIGGGVLGLVFALVVDRVYSRHVITTTAERTTVNEAPAAEAPAVEAPAADTH</sequence>
<feature type="transmembrane region" description="Helical" evidence="1">
    <location>
        <begin position="58"/>
        <end position="80"/>
    </location>
</feature>
<keyword evidence="1" id="KW-0812">Transmembrane</keyword>
<evidence type="ECO:0000313" key="3">
    <source>
        <dbReference type="Proteomes" id="UP000524237"/>
    </source>
</evidence>
<organism evidence="2 3">
    <name type="scientific">Alpinimonas psychrophila</name>
    <dbReference type="NCBI Taxonomy" id="748908"/>
    <lineage>
        <taxon>Bacteria</taxon>
        <taxon>Bacillati</taxon>
        <taxon>Actinomycetota</taxon>
        <taxon>Actinomycetes</taxon>
        <taxon>Micrococcales</taxon>
        <taxon>Microbacteriaceae</taxon>
        <taxon>Alpinimonas</taxon>
    </lineage>
</organism>
<dbReference type="Proteomes" id="UP000524237">
    <property type="component" value="Unassembled WGS sequence"/>
</dbReference>
<accession>A0A7W3PPV0</accession>
<gene>
    <name evidence="2" type="ORF">FB555_001812</name>
</gene>
<name>A0A7W3PPV0_9MICO</name>
<proteinExistence type="predicted"/>
<protein>
    <submittedName>
        <fullName evidence="2">Uncharacterized membrane protein (DUF485 family)</fullName>
    </submittedName>
</protein>
<dbReference type="AlphaFoldDB" id="A0A7W3PPV0"/>
<comment type="caution">
    <text evidence="2">The sequence shown here is derived from an EMBL/GenBank/DDBJ whole genome shotgun (WGS) entry which is preliminary data.</text>
</comment>
<keyword evidence="3" id="KW-1185">Reference proteome</keyword>
<dbReference type="EMBL" id="JACGWU010000006">
    <property type="protein sequence ID" value="MBA8829696.1"/>
    <property type="molecule type" value="Genomic_DNA"/>
</dbReference>
<reference evidence="2 3" key="1">
    <citation type="submission" date="2020-07" db="EMBL/GenBank/DDBJ databases">
        <title>Sequencing the genomes of 1000 actinobacteria strains.</title>
        <authorList>
            <person name="Klenk H.-P."/>
        </authorList>
    </citation>
    <scope>NUCLEOTIDE SEQUENCE [LARGE SCALE GENOMIC DNA]</scope>
    <source>
        <strain evidence="2 3">DSM 23737</strain>
    </source>
</reference>
<keyword evidence="1" id="KW-0472">Membrane</keyword>
<evidence type="ECO:0000256" key="1">
    <source>
        <dbReference type="SAM" id="Phobius"/>
    </source>
</evidence>